<evidence type="ECO:0000313" key="2">
    <source>
        <dbReference type="Proteomes" id="UP000295496"/>
    </source>
</evidence>
<comment type="caution">
    <text evidence="1">The sequence shown here is derived from an EMBL/GenBank/DDBJ whole genome shotgun (WGS) entry which is preliminary data.</text>
</comment>
<reference evidence="1 2" key="1">
    <citation type="submission" date="2019-03" db="EMBL/GenBank/DDBJ databases">
        <title>Genomic Encyclopedia of Type Strains, Phase IV (KMG-IV): sequencing the most valuable type-strain genomes for metagenomic binning, comparative biology and taxonomic classification.</title>
        <authorList>
            <person name="Goeker M."/>
        </authorList>
    </citation>
    <scope>NUCLEOTIDE SEQUENCE [LARGE SCALE GENOMIC DNA]</scope>
    <source>
        <strain evidence="1 2">DSM 10053</strain>
    </source>
</reference>
<dbReference type="SUPFAM" id="SSF46785">
    <property type="entry name" value="Winged helix' DNA-binding domain"/>
    <property type="match status" value="1"/>
</dbReference>
<accession>A0A4R1KKE9</accession>
<dbReference type="InterPro" id="IPR036390">
    <property type="entry name" value="WH_DNA-bd_sf"/>
</dbReference>
<dbReference type="Proteomes" id="UP000295496">
    <property type="component" value="Unassembled WGS sequence"/>
</dbReference>
<dbReference type="AlphaFoldDB" id="A0A4R1KKE9"/>
<proteinExistence type="predicted"/>
<organism evidence="1 2">
    <name type="scientific">Lonepinella koalarum</name>
    <dbReference type="NCBI Taxonomy" id="53417"/>
    <lineage>
        <taxon>Bacteria</taxon>
        <taxon>Pseudomonadati</taxon>
        <taxon>Pseudomonadota</taxon>
        <taxon>Gammaproteobacteria</taxon>
        <taxon>Pasteurellales</taxon>
        <taxon>Pasteurellaceae</taxon>
        <taxon>Lonepinella</taxon>
    </lineage>
</organism>
<keyword evidence="2" id="KW-1185">Reference proteome</keyword>
<protein>
    <submittedName>
        <fullName evidence="1">Uncharacterized protein</fullName>
    </submittedName>
</protein>
<dbReference type="EMBL" id="SMGJ01000012">
    <property type="protein sequence ID" value="TCK64927.1"/>
    <property type="molecule type" value="Genomic_DNA"/>
</dbReference>
<sequence length="106" mass="11919">MSMPRNIFYEDQRLVILRSLVDCGYDANESILNDCLGLYGHDISRDLVKNHLHWLEEQGLVTLTHITTLATPQNHDFLVASITQRGLDVAQGRAMVNGVKRPSPTC</sequence>
<name>A0A4R1KKE9_9PAST</name>
<gene>
    <name evidence="1" type="ORF">EV692_2412</name>
</gene>
<evidence type="ECO:0000313" key="1">
    <source>
        <dbReference type="EMBL" id="TCK64927.1"/>
    </source>
</evidence>